<feature type="signal peptide" evidence="2">
    <location>
        <begin position="1"/>
        <end position="22"/>
    </location>
</feature>
<accession>A0A1M4XA06</accession>
<gene>
    <name evidence="4" type="ORF">SAMN02745195_01388</name>
</gene>
<dbReference type="RefSeq" id="WP_072968596.1">
    <property type="nucleotide sequence ID" value="NZ_FQUR01000011.1"/>
</dbReference>
<evidence type="ECO:0000256" key="1">
    <source>
        <dbReference type="ARBA" id="ARBA00022737"/>
    </source>
</evidence>
<organism evidence="4 5">
    <name type="scientific">Thermoanaerobacter uzonensis DSM 18761</name>
    <dbReference type="NCBI Taxonomy" id="1123369"/>
    <lineage>
        <taxon>Bacteria</taxon>
        <taxon>Bacillati</taxon>
        <taxon>Bacillota</taxon>
        <taxon>Clostridia</taxon>
        <taxon>Thermoanaerobacterales</taxon>
        <taxon>Thermoanaerobacteraceae</taxon>
        <taxon>Thermoanaerobacter</taxon>
    </lineage>
</organism>
<feature type="chain" id="PRO_5038456800" evidence="2">
    <location>
        <begin position="23"/>
        <end position="805"/>
    </location>
</feature>
<evidence type="ECO:0000256" key="2">
    <source>
        <dbReference type="SAM" id="SignalP"/>
    </source>
</evidence>
<protein>
    <submittedName>
        <fullName evidence="4">S-layer homology domain-containing protein</fullName>
    </submittedName>
</protein>
<reference evidence="5" key="1">
    <citation type="submission" date="2016-11" db="EMBL/GenBank/DDBJ databases">
        <authorList>
            <person name="Varghese N."/>
            <person name="Submissions S."/>
        </authorList>
    </citation>
    <scope>NUCLEOTIDE SEQUENCE [LARGE SCALE GENOMIC DNA]</scope>
    <source>
        <strain evidence="5">DSM 18761</strain>
    </source>
</reference>
<feature type="domain" description="SLH" evidence="3">
    <location>
        <begin position="92"/>
        <end position="155"/>
    </location>
</feature>
<dbReference type="AlphaFoldDB" id="A0A1M4XA06"/>
<feature type="domain" description="SLH" evidence="3">
    <location>
        <begin position="27"/>
        <end position="90"/>
    </location>
</feature>
<name>A0A1M4XA06_9THEO</name>
<proteinExistence type="predicted"/>
<dbReference type="InterPro" id="IPR001119">
    <property type="entry name" value="SLH_dom"/>
</dbReference>
<evidence type="ECO:0000313" key="4">
    <source>
        <dbReference type="EMBL" id="SHE90256.1"/>
    </source>
</evidence>
<dbReference type="EMBL" id="FQUR01000011">
    <property type="protein sequence ID" value="SHE90256.1"/>
    <property type="molecule type" value="Genomic_DNA"/>
</dbReference>
<dbReference type="Pfam" id="PF00395">
    <property type="entry name" value="SLH"/>
    <property type="match status" value="2"/>
</dbReference>
<sequence>MKNLKKLIAVVLTFALVFSAMAVGFAATTPFTDVKDDAPYASAVARLYALNITNGNTDGTYGVDQPVTRAMMTVFINRLSGYRDLAEMAKNDPPAFKDVPKNYWAIGDINLAAKLGLTHGVGNGMFDPEGKVTYAQALGFLLNALGYKNLSWPYGVVAQAQEIGLTSGVSLGYNDVINRGNLAILMNNALDLNLVTYDTNGNVVDTGKALISKLGSSANYLVVATNNVDSTVPAGYVAVKPANLNYGVYNFGAQQYISSGLVDFNKYLGEVVTVISDKSGNPIAATPLTTDIKTFTVTADPGVTVSGATYTFGDNSISVGNIPVVIDGIKTTLSAVYQNIDPGSKVTLINNDNATGYDYAIITDATGNWDQMIVVQNDVKAGDSYIDNRIAINDSNGNPYPVQGAVTKATDIKAGDVVYQVKIAGNTILYVVRQTVTGTVTQLTQATDGTKTVTINGTNYTLYKGTTIPGGSDLSSVTAGSSGTAIVAKNNTIVKWTATSTTATTKYAVVKYNTSFTWNNPIVSLALPDGSSTVLNVVYDNIPSSIPASVKAGDIVNYTVNSNGLIDTMSVVTNTVANDAYAYVDTTNNIIKFANDSASATNGAIYYVNSSTVFFNATISNGQVTGITPVKFTDVANGSTHNVLLATATGVRQLSVVVFNDPNLTANTSVQPMVYVTSVSTVYTSSTTSYTSLSVLENGVAKTYNAPAGTTLNVTAGNVYTLTLNASGNVTAATLVGPAYSGTVSFDYANNAIVANGTSYLLDPNVVVIDSATNTQVGLSSIVAGSTTVKLYTNSTTGKVVLIVK</sequence>
<keyword evidence="1" id="KW-0677">Repeat</keyword>
<keyword evidence="2" id="KW-0732">Signal</keyword>
<evidence type="ECO:0000259" key="3">
    <source>
        <dbReference type="PROSITE" id="PS51272"/>
    </source>
</evidence>
<evidence type="ECO:0000313" key="5">
    <source>
        <dbReference type="Proteomes" id="UP000184127"/>
    </source>
</evidence>
<dbReference type="Proteomes" id="UP000184127">
    <property type="component" value="Unassembled WGS sequence"/>
</dbReference>
<dbReference type="PROSITE" id="PS51272">
    <property type="entry name" value="SLH"/>
    <property type="match status" value="2"/>
</dbReference>
<keyword evidence="5" id="KW-1185">Reference proteome</keyword>